<reference evidence="2 3" key="1">
    <citation type="submission" date="2018-04" db="EMBL/GenBank/DDBJ databases">
        <authorList>
            <person name="Go L.Y."/>
            <person name="Mitchell J.A."/>
        </authorList>
    </citation>
    <scope>NUCLEOTIDE SEQUENCE [LARGE SCALE GENOMIC DNA]</scope>
    <source>
        <strain evidence="2 3">TPD7010</strain>
    </source>
</reference>
<organism evidence="2 3">
    <name type="scientific">Microbacterium testaceum</name>
    <name type="common">Aureobacterium testaceum</name>
    <name type="synonym">Brevibacterium testaceum</name>
    <dbReference type="NCBI Taxonomy" id="2033"/>
    <lineage>
        <taxon>Bacteria</taxon>
        <taxon>Bacillati</taxon>
        <taxon>Actinomycetota</taxon>
        <taxon>Actinomycetes</taxon>
        <taxon>Micrococcales</taxon>
        <taxon>Microbacteriaceae</taxon>
        <taxon>Microbacterium</taxon>
    </lineage>
</organism>
<feature type="transmembrane region" description="Helical" evidence="1">
    <location>
        <begin position="72"/>
        <end position="90"/>
    </location>
</feature>
<comment type="caution">
    <text evidence="2">The sequence shown here is derived from an EMBL/GenBank/DDBJ whole genome shotgun (WGS) entry which is preliminary data.</text>
</comment>
<feature type="transmembrane region" description="Helical" evidence="1">
    <location>
        <begin position="7"/>
        <end position="26"/>
    </location>
</feature>
<keyword evidence="1" id="KW-1133">Transmembrane helix</keyword>
<dbReference type="AlphaFoldDB" id="A0A2T7VYS3"/>
<keyword evidence="1" id="KW-0812">Transmembrane</keyword>
<dbReference type="InterPro" id="IPR021414">
    <property type="entry name" value="DUF3054"/>
</dbReference>
<evidence type="ECO:0000313" key="2">
    <source>
        <dbReference type="EMBL" id="PVE62750.1"/>
    </source>
</evidence>
<sequence length="130" mass="13669">MSTSRRLPVLTLVTDAVLVVVFAAIGRATHDGAVLGPLGTGLLTTVWPFLAALALGWLITGVWRAPLALVRTGLPLWAITVVLGVILRAASGQGIAIAFVIVAAITLAVFLLGWRAIALLVVRSRRRATR</sequence>
<gene>
    <name evidence="2" type="ORF">DC432_14380</name>
</gene>
<protein>
    <submittedName>
        <fullName evidence="2">DUF3054 domain-containing protein</fullName>
    </submittedName>
</protein>
<evidence type="ECO:0000256" key="1">
    <source>
        <dbReference type="SAM" id="Phobius"/>
    </source>
</evidence>
<feature type="transmembrane region" description="Helical" evidence="1">
    <location>
        <begin position="46"/>
        <end position="65"/>
    </location>
</feature>
<dbReference type="Pfam" id="PF11255">
    <property type="entry name" value="DUF3054"/>
    <property type="match status" value="1"/>
</dbReference>
<keyword evidence="1" id="KW-0472">Membrane</keyword>
<feature type="transmembrane region" description="Helical" evidence="1">
    <location>
        <begin position="96"/>
        <end position="122"/>
    </location>
</feature>
<evidence type="ECO:0000313" key="3">
    <source>
        <dbReference type="Proteomes" id="UP000244649"/>
    </source>
</evidence>
<dbReference type="RefSeq" id="WP_116538460.1">
    <property type="nucleotide sequence ID" value="NZ_JAQDQE010000001.1"/>
</dbReference>
<dbReference type="Proteomes" id="UP000244649">
    <property type="component" value="Unassembled WGS sequence"/>
</dbReference>
<dbReference type="EMBL" id="QDFT01000053">
    <property type="protein sequence ID" value="PVE62750.1"/>
    <property type="molecule type" value="Genomic_DNA"/>
</dbReference>
<proteinExistence type="predicted"/>
<accession>A0A2T7VYS3</accession>
<name>A0A2T7VYS3_MICTE</name>